<dbReference type="Proteomes" id="UP000321720">
    <property type="component" value="Unassembled WGS sequence"/>
</dbReference>
<organism evidence="1 2">
    <name type="scientific">Cellulomonas composti</name>
    <dbReference type="NCBI Taxonomy" id="266130"/>
    <lineage>
        <taxon>Bacteria</taxon>
        <taxon>Bacillati</taxon>
        <taxon>Actinomycetota</taxon>
        <taxon>Actinomycetes</taxon>
        <taxon>Micrococcales</taxon>
        <taxon>Cellulomonadaceae</taxon>
        <taxon>Cellulomonas</taxon>
    </lineage>
</organism>
<dbReference type="RefSeq" id="WP_246117503.1">
    <property type="nucleotide sequence ID" value="NZ_BJWG01000010.1"/>
</dbReference>
<dbReference type="SUPFAM" id="SSF56784">
    <property type="entry name" value="HAD-like"/>
    <property type="match status" value="1"/>
</dbReference>
<evidence type="ECO:0000313" key="2">
    <source>
        <dbReference type="Proteomes" id="UP000321720"/>
    </source>
</evidence>
<evidence type="ECO:0000313" key="1">
    <source>
        <dbReference type="EMBL" id="GEL95583.1"/>
    </source>
</evidence>
<dbReference type="Gene3D" id="3.30.1240.10">
    <property type="match status" value="1"/>
</dbReference>
<dbReference type="Gene3D" id="3.40.50.1000">
    <property type="entry name" value="HAD superfamily/HAD-like"/>
    <property type="match status" value="1"/>
</dbReference>
<keyword evidence="2" id="KW-1185">Reference proteome</keyword>
<accession>A0A511JCZ6</accession>
<name>A0A511JCZ6_9CELL</name>
<dbReference type="InterPro" id="IPR036412">
    <property type="entry name" value="HAD-like_sf"/>
</dbReference>
<dbReference type="PANTHER" id="PTHR10000">
    <property type="entry name" value="PHOSPHOSERINE PHOSPHATASE"/>
    <property type="match status" value="1"/>
</dbReference>
<dbReference type="NCBIfam" id="TIGR01484">
    <property type="entry name" value="HAD-SF-IIB"/>
    <property type="match status" value="1"/>
</dbReference>
<dbReference type="InterPro" id="IPR006379">
    <property type="entry name" value="HAD-SF_hydro_IIB"/>
</dbReference>
<dbReference type="InterPro" id="IPR023214">
    <property type="entry name" value="HAD_sf"/>
</dbReference>
<gene>
    <name evidence="1" type="ORF">CCO02nite_22410</name>
</gene>
<dbReference type="GO" id="GO:0005829">
    <property type="term" value="C:cytosol"/>
    <property type="evidence" value="ECO:0007669"/>
    <property type="project" value="TreeGrafter"/>
</dbReference>
<dbReference type="PANTHER" id="PTHR10000:SF8">
    <property type="entry name" value="HAD SUPERFAMILY HYDROLASE-LIKE, TYPE 3"/>
    <property type="match status" value="1"/>
</dbReference>
<reference evidence="1 2" key="1">
    <citation type="submission" date="2019-07" db="EMBL/GenBank/DDBJ databases">
        <title>Whole genome shotgun sequence of Cellulomonas composti NBRC 100758.</title>
        <authorList>
            <person name="Hosoyama A."/>
            <person name="Uohara A."/>
            <person name="Ohji S."/>
            <person name="Ichikawa N."/>
        </authorList>
    </citation>
    <scope>NUCLEOTIDE SEQUENCE [LARGE SCALE GENOMIC DNA]</scope>
    <source>
        <strain evidence="1 2">NBRC 100758</strain>
    </source>
</reference>
<comment type="caution">
    <text evidence="1">The sequence shown here is derived from an EMBL/GenBank/DDBJ whole genome shotgun (WGS) entry which is preliminary data.</text>
</comment>
<protein>
    <submittedName>
        <fullName evidence="1">Hydrolase</fullName>
    </submittedName>
</protein>
<sequence>MTTTPAVAPAARWPDRTPRLVATDLDNTLLHPDGSISPRTEAALRVAAASGIEVVFVTARPPRWITGLARHVAGHGVVICANGAAVVRAADGGLLADHGMPRALVGRLAARLRDVWGDDVHLAAESAAGYAAEHGFVSEHAEPTDSPRVARIEDALTESTFKLLVRTSPPPPSDFLARVGVALGPDALVSDSGAIALGEVSGAGVTKAATLARWANERGIAAVDVWACGDAPNDLPMLTWAGESFAVANAFDVVREAARHTCPSNADDGVAHVLEHAAALAQA</sequence>
<dbReference type="GO" id="GO:0000287">
    <property type="term" value="F:magnesium ion binding"/>
    <property type="evidence" value="ECO:0007669"/>
    <property type="project" value="TreeGrafter"/>
</dbReference>
<dbReference type="GO" id="GO:0016791">
    <property type="term" value="F:phosphatase activity"/>
    <property type="evidence" value="ECO:0007669"/>
    <property type="project" value="TreeGrafter"/>
</dbReference>
<keyword evidence="1" id="KW-0378">Hydrolase</keyword>
<dbReference type="AlphaFoldDB" id="A0A511JCZ6"/>
<dbReference type="Pfam" id="PF08282">
    <property type="entry name" value="Hydrolase_3"/>
    <property type="match status" value="1"/>
</dbReference>
<dbReference type="EMBL" id="BJWG01000010">
    <property type="protein sequence ID" value="GEL95583.1"/>
    <property type="molecule type" value="Genomic_DNA"/>
</dbReference>
<proteinExistence type="predicted"/>